<name>A0AAV7WA60_PLEWA</name>
<evidence type="ECO:0000313" key="2">
    <source>
        <dbReference type="Proteomes" id="UP001066276"/>
    </source>
</evidence>
<dbReference type="EMBL" id="JANPWB010000002">
    <property type="protein sequence ID" value="KAJ1210283.1"/>
    <property type="molecule type" value="Genomic_DNA"/>
</dbReference>
<proteinExistence type="predicted"/>
<keyword evidence="2" id="KW-1185">Reference proteome</keyword>
<evidence type="ECO:0000313" key="1">
    <source>
        <dbReference type="EMBL" id="KAJ1210283.1"/>
    </source>
</evidence>
<protein>
    <submittedName>
        <fullName evidence="1">Uncharacterized protein</fullName>
    </submittedName>
</protein>
<accession>A0AAV7WA60</accession>
<dbReference type="AlphaFoldDB" id="A0AAV7WA60"/>
<dbReference type="Proteomes" id="UP001066276">
    <property type="component" value="Chromosome 1_2"/>
</dbReference>
<sequence length="105" mass="11431">MFCDQLRIFWGHGLATRHDGRLKRVLREAAGLRLGTEALWGTENLLDVVEAAGGYRSGDNASRASWARDPAWTVAAWSHPGGKPGATTSGVFRSPALPSVARWSW</sequence>
<organism evidence="1 2">
    <name type="scientific">Pleurodeles waltl</name>
    <name type="common">Iberian ribbed newt</name>
    <dbReference type="NCBI Taxonomy" id="8319"/>
    <lineage>
        <taxon>Eukaryota</taxon>
        <taxon>Metazoa</taxon>
        <taxon>Chordata</taxon>
        <taxon>Craniata</taxon>
        <taxon>Vertebrata</taxon>
        <taxon>Euteleostomi</taxon>
        <taxon>Amphibia</taxon>
        <taxon>Batrachia</taxon>
        <taxon>Caudata</taxon>
        <taxon>Salamandroidea</taxon>
        <taxon>Salamandridae</taxon>
        <taxon>Pleurodelinae</taxon>
        <taxon>Pleurodeles</taxon>
    </lineage>
</organism>
<gene>
    <name evidence="1" type="ORF">NDU88_005649</name>
</gene>
<reference evidence="1" key="1">
    <citation type="journal article" date="2022" name="bioRxiv">
        <title>Sequencing and chromosome-scale assembly of the giantPleurodeles waltlgenome.</title>
        <authorList>
            <person name="Brown T."/>
            <person name="Elewa A."/>
            <person name="Iarovenko S."/>
            <person name="Subramanian E."/>
            <person name="Araus A.J."/>
            <person name="Petzold A."/>
            <person name="Susuki M."/>
            <person name="Suzuki K.-i.T."/>
            <person name="Hayashi T."/>
            <person name="Toyoda A."/>
            <person name="Oliveira C."/>
            <person name="Osipova E."/>
            <person name="Leigh N.D."/>
            <person name="Simon A."/>
            <person name="Yun M.H."/>
        </authorList>
    </citation>
    <scope>NUCLEOTIDE SEQUENCE</scope>
    <source>
        <strain evidence="1">20211129_DDA</strain>
        <tissue evidence="1">Liver</tissue>
    </source>
</reference>
<comment type="caution">
    <text evidence="1">The sequence shown here is derived from an EMBL/GenBank/DDBJ whole genome shotgun (WGS) entry which is preliminary data.</text>
</comment>